<dbReference type="InterPro" id="IPR050469">
    <property type="entry name" value="Diguanylate_Cyclase"/>
</dbReference>
<reference evidence="4 5" key="1">
    <citation type="submission" date="2024-09" db="EMBL/GenBank/DDBJ databases">
        <authorList>
            <person name="Sun Q."/>
            <person name="Mori K."/>
        </authorList>
    </citation>
    <scope>NUCLEOTIDE SEQUENCE [LARGE SCALE GENOMIC DNA]</scope>
    <source>
        <strain evidence="4 5">JCM 13503</strain>
    </source>
</reference>
<name>A0ABV6B0Q8_9DEIO</name>
<dbReference type="Proteomes" id="UP001589733">
    <property type="component" value="Unassembled WGS sequence"/>
</dbReference>
<dbReference type="InterPro" id="IPR029787">
    <property type="entry name" value="Nucleotide_cyclase"/>
</dbReference>
<dbReference type="Gene3D" id="3.30.70.270">
    <property type="match status" value="1"/>
</dbReference>
<dbReference type="PANTHER" id="PTHR45138:SF9">
    <property type="entry name" value="DIGUANYLATE CYCLASE DGCM-RELATED"/>
    <property type="match status" value="1"/>
</dbReference>
<dbReference type="InterPro" id="IPR021800">
    <property type="entry name" value="DUF3369"/>
</dbReference>
<organism evidence="4 5">
    <name type="scientific">Deinococcus oregonensis</name>
    <dbReference type="NCBI Taxonomy" id="1805970"/>
    <lineage>
        <taxon>Bacteria</taxon>
        <taxon>Thermotogati</taxon>
        <taxon>Deinococcota</taxon>
        <taxon>Deinococci</taxon>
        <taxon>Deinococcales</taxon>
        <taxon>Deinococcaceae</taxon>
        <taxon>Deinococcus</taxon>
    </lineage>
</organism>
<keyword evidence="4" id="KW-0548">Nucleotidyltransferase</keyword>
<dbReference type="Pfam" id="PF11849">
    <property type="entry name" value="DUF3369"/>
    <property type="match status" value="1"/>
</dbReference>
<evidence type="ECO:0000313" key="4">
    <source>
        <dbReference type="EMBL" id="MFB9993332.1"/>
    </source>
</evidence>
<dbReference type="SUPFAM" id="SSF55781">
    <property type="entry name" value="GAF domain-like"/>
    <property type="match status" value="1"/>
</dbReference>
<feature type="domain" description="GGDEF" evidence="3">
    <location>
        <begin position="319"/>
        <end position="457"/>
    </location>
</feature>
<sequence length="468" mass="51021">MARLRTTAPPSGHTVLVVDDDDDLRLTLCRLLEVDGHEVLSAASGEQALHLCRERSVHLMLLDYFMPGLTGEDVVKQVRTFDPQVQIVLQTGYASEKPPRQMLRDLDVQGYHDKSEGPSKLLVWVDAALKTYRHVQALHASRSGLEYILNAIPELHRLQPLDDLLLGILLQIQGLLGCPSAILATLVPSGAIVTTEFQEFTLRIGTGRFDHSEWTRLSPQEQALIRGAVESGQAHLGAQVILPLKAGERTLGVVMVDNAVKDRGDLHLLEIFAAQAAVAIENVRLYSLATIDDLTGLVNKRAWLARLEETVQLAARHDVPTSVLVLDLDHFKAVNDTYGHLAGDHVLAALGSCVQQQLRRSDVAGRYGGEELVVLLPHTPASGAWIIAERLRAAIEGLPLCWKGERVAVTVSIGIASLPSAAVPRPEELALEVVARADQALYEAKRQGRNRVVQSAVTDPDAGVQIVH</sequence>
<dbReference type="CDD" id="cd01949">
    <property type="entry name" value="GGDEF"/>
    <property type="match status" value="1"/>
</dbReference>
<dbReference type="PROSITE" id="PS50887">
    <property type="entry name" value="GGDEF"/>
    <property type="match status" value="1"/>
</dbReference>
<dbReference type="InterPro" id="IPR011006">
    <property type="entry name" value="CheY-like_superfamily"/>
</dbReference>
<protein>
    <submittedName>
        <fullName evidence="4">Diguanylate cyclase</fullName>
        <ecNumber evidence="4">2.7.7.65</ecNumber>
    </submittedName>
</protein>
<evidence type="ECO:0000313" key="5">
    <source>
        <dbReference type="Proteomes" id="UP001589733"/>
    </source>
</evidence>
<dbReference type="PANTHER" id="PTHR45138">
    <property type="entry name" value="REGULATORY COMPONENTS OF SENSORY TRANSDUCTION SYSTEM"/>
    <property type="match status" value="1"/>
</dbReference>
<dbReference type="NCBIfam" id="TIGR00254">
    <property type="entry name" value="GGDEF"/>
    <property type="match status" value="1"/>
</dbReference>
<dbReference type="Gene3D" id="3.30.450.40">
    <property type="match status" value="1"/>
</dbReference>
<feature type="modified residue" description="4-aspartylphosphate" evidence="1">
    <location>
        <position position="63"/>
    </location>
</feature>
<dbReference type="SUPFAM" id="SSF55073">
    <property type="entry name" value="Nucleotide cyclase"/>
    <property type="match status" value="1"/>
</dbReference>
<dbReference type="EMBL" id="JBHLYR010000045">
    <property type="protein sequence ID" value="MFB9993332.1"/>
    <property type="molecule type" value="Genomic_DNA"/>
</dbReference>
<dbReference type="Gene3D" id="3.40.50.2300">
    <property type="match status" value="1"/>
</dbReference>
<keyword evidence="1" id="KW-0597">Phosphoprotein</keyword>
<dbReference type="InterPro" id="IPR001789">
    <property type="entry name" value="Sig_transdc_resp-reg_receiver"/>
</dbReference>
<dbReference type="SMART" id="SM00267">
    <property type="entry name" value="GGDEF"/>
    <property type="match status" value="1"/>
</dbReference>
<dbReference type="Pfam" id="PF00990">
    <property type="entry name" value="GGDEF"/>
    <property type="match status" value="1"/>
</dbReference>
<gene>
    <name evidence="4" type="ORF">ACFFLM_15265</name>
</gene>
<accession>A0ABV6B0Q8</accession>
<comment type="caution">
    <text evidence="4">The sequence shown here is derived from an EMBL/GenBank/DDBJ whole genome shotgun (WGS) entry which is preliminary data.</text>
</comment>
<dbReference type="InterPro" id="IPR000160">
    <property type="entry name" value="GGDEF_dom"/>
</dbReference>
<proteinExistence type="predicted"/>
<dbReference type="RefSeq" id="WP_380011931.1">
    <property type="nucleotide sequence ID" value="NZ_JBHLYR010000045.1"/>
</dbReference>
<feature type="domain" description="Response regulatory" evidence="2">
    <location>
        <begin position="14"/>
        <end position="129"/>
    </location>
</feature>
<dbReference type="SUPFAM" id="SSF52172">
    <property type="entry name" value="CheY-like"/>
    <property type="match status" value="1"/>
</dbReference>
<dbReference type="CDD" id="cd00156">
    <property type="entry name" value="REC"/>
    <property type="match status" value="1"/>
</dbReference>
<dbReference type="GO" id="GO:0052621">
    <property type="term" value="F:diguanylate cyclase activity"/>
    <property type="evidence" value="ECO:0007669"/>
    <property type="project" value="UniProtKB-EC"/>
</dbReference>
<dbReference type="SMART" id="SM00448">
    <property type="entry name" value="REC"/>
    <property type="match status" value="1"/>
</dbReference>
<dbReference type="InterPro" id="IPR043128">
    <property type="entry name" value="Rev_trsase/Diguanyl_cyclase"/>
</dbReference>
<evidence type="ECO:0000256" key="1">
    <source>
        <dbReference type="PROSITE-ProRule" id="PRU00169"/>
    </source>
</evidence>
<dbReference type="PROSITE" id="PS50110">
    <property type="entry name" value="RESPONSE_REGULATORY"/>
    <property type="match status" value="1"/>
</dbReference>
<dbReference type="InterPro" id="IPR029016">
    <property type="entry name" value="GAF-like_dom_sf"/>
</dbReference>
<dbReference type="Pfam" id="PF00072">
    <property type="entry name" value="Response_reg"/>
    <property type="match status" value="1"/>
</dbReference>
<evidence type="ECO:0000259" key="3">
    <source>
        <dbReference type="PROSITE" id="PS50887"/>
    </source>
</evidence>
<dbReference type="EC" id="2.7.7.65" evidence="4"/>
<keyword evidence="4" id="KW-0808">Transferase</keyword>
<keyword evidence="5" id="KW-1185">Reference proteome</keyword>
<evidence type="ECO:0000259" key="2">
    <source>
        <dbReference type="PROSITE" id="PS50110"/>
    </source>
</evidence>